<dbReference type="InterPro" id="IPR000387">
    <property type="entry name" value="Tyr_Pase_dom"/>
</dbReference>
<dbReference type="OMA" id="DKKLHCQ"/>
<reference evidence="7 8" key="1">
    <citation type="submission" date="2018-05" db="EMBL/GenBank/DDBJ databases">
        <title>Draft genome sequence of Scytalidium lignicola DSM 105466, a ubiquitous saprotrophic fungus.</title>
        <authorList>
            <person name="Buettner E."/>
            <person name="Gebauer A.M."/>
            <person name="Hofrichter M."/>
            <person name="Liers C."/>
            <person name="Kellner H."/>
        </authorList>
    </citation>
    <scope>NUCLEOTIDE SEQUENCE [LARGE SCALE GENOMIC DNA]</scope>
    <source>
        <strain evidence="7 8">DSM 105466</strain>
    </source>
</reference>
<evidence type="ECO:0000259" key="6">
    <source>
        <dbReference type="PROSITE" id="PS50056"/>
    </source>
</evidence>
<dbReference type="InterPro" id="IPR000340">
    <property type="entry name" value="Dual-sp_phosphatase_cat-dom"/>
</dbReference>
<dbReference type="AlphaFoldDB" id="A0A3E2HNE1"/>
<evidence type="ECO:0000256" key="3">
    <source>
        <dbReference type="ARBA" id="ARBA00022801"/>
    </source>
</evidence>
<dbReference type="STRING" id="5539.A0A3E2HNE1"/>
<feature type="domain" description="Tyrosine specific protein phosphatases" evidence="6">
    <location>
        <begin position="82"/>
        <end position="138"/>
    </location>
</feature>
<dbReference type="Pfam" id="PF00782">
    <property type="entry name" value="DSPc"/>
    <property type="match status" value="1"/>
</dbReference>
<proteinExistence type="inferred from homology"/>
<evidence type="ECO:0000256" key="1">
    <source>
        <dbReference type="ARBA" id="ARBA00008601"/>
    </source>
</evidence>
<organism evidence="7 8">
    <name type="scientific">Scytalidium lignicola</name>
    <name type="common">Hyphomycete</name>
    <dbReference type="NCBI Taxonomy" id="5539"/>
    <lineage>
        <taxon>Eukaryota</taxon>
        <taxon>Fungi</taxon>
        <taxon>Dikarya</taxon>
        <taxon>Ascomycota</taxon>
        <taxon>Pezizomycotina</taxon>
        <taxon>Leotiomycetes</taxon>
        <taxon>Leotiomycetes incertae sedis</taxon>
        <taxon>Scytalidium</taxon>
    </lineage>
</organism>
<dbReference type="GO" id="GO:0017017">
    <property type="term" value="F:MAP kinase tyrosine/serine/threonine phosphatase activity"/>
    <property type="evidence" value="ECO:0007669"/>
    <property type="project" value="TreeGrafter"/>
</dbReference>
<comment type="caution">
    <text evidence="7">The sequence shown here is derived from an EMBL/GenBank/DDBJ whole genome shotgun (WGS) entry which is preliminary data.</text>
</comment>
<dbReference type="SUPFAM" id="SSF52799">
    <property type="entry name" value="(Phosphotyrosine protein) phosphatases II"/>
    <property type="match status" value="1"/>
</dbReference>
<dbReference type="CDD" id="cd14498">
    <property type="entry name" value="DSP"/>
    <property type="match status" value="1"/>
</dbReference>
<protein>
    <recommendedName>
        <fullName evidence="2">protein-tyrosine-phosphatase</fullName>
        <ecNumber evidence="2">3.1.3.48</ecNumber>
    </recommendedName>
</protein>
<feature type="non-terminal residue" evidence="7">
    <location>
        <position position="1"/>
    </location>
</feature>
<dbReference type="GO" id="GO:0008330">
    <property type="term" value="F:protein tyrosine/threonine phosphatase activity"/>
    <property type="evidence" value="ECO:0007669"/>
    <property type="project" value="TreeGrafter"/>
</dbReference>
<evidence type="ECO:0000313" key="8">
    <source>
        <dbReference type="Proteomes" id="UP000258309"/>
    </source>
</evidence>
<name>A0A3E2HNE1_SCYLI</name>
<evidence type="ECO:0000259" key="5">
    <source>
        <dbReference type="PROSITE" id="PS50054"/>
    </source>
</evidence>
<evidence type="ECO:0000313" key="7">
    <source>
        <dbReference type="EMBL" id="RFU34732.1"/>
    </source>
</evidence>
<keyword evidence="3" id="KW-0378">Hydrolase</keyword>
<dbReference type="EMBL" id="NCSJ02000017">
    <property type="protein sequence ID" value="RFU34732.1"/>
    <property type="molecule type" value="Genomic_DNA"/>
</dbReference>
<accession>A0A3E2HNE1</accession>
<evidence type="ECO:0000256" key="4">
    <source>
        <dbReference type="ARBA" id="ARBA00022912"/>
    </source>
</evidence>
<dbReference type="PANTHER" id="PTHR10159">
    <property type="entry name" value="DUAL SPECIFICITY PROTEIN PHOSPHATASE"/>
    <property type="match status" value="1"/>
</dbReference>
<comment type="similarity">
    <text evidence="1">Belongs to the protein-tyrosine phosphatase family. Non-receptor class dual specificity subfamily.</text>
</comment>
<dbReference type="SMART" id="SM00195">
    <property type="entry name" value="DSPc"/>
    <property type="match status" value="1"/>
</dbReference>
<dbReference type="PROSITE" id="PS50054">
    <property type="entry name" value="TYR_PHOSPHATASE_DUAL"/>
    <property type="match status" value="1"/>
</dbReference>
<evidence type="ECO:0000256" key="2">
    <source>
        <dbReference type="ARBA" id="ARBA00013064"/>
    </source>
</evidence>
<dbReference type="InterPro" id="IPR029021">
    <property type="entry name" value="Prot-tyrosine_phosphatase-like"/>
</dbReference>
<keyword evidence="4" id="KW-0904">Protein phosphatase</keyword>
<sequence length="185" mass="20064">MAKAKREKKTGSVSQEAATLIYPPSLYLGPRSAASDAAFLNSHSITHVLSIGTTPSTQVPSVTYHRLALTDSQTSSISKVTNAAVEIVDSVIVGETGKILIHCSAAVSRSPTIVTSYLMVRQKLSLKEALGSLILARPTVCPNPGFLRQLQELEKELHGSVTLDIQELPKRREDREMLFKDAIPQ</sequence>
<dbReference type="OrthoDB" id="10252009at2759"/>
<dbReference type="GO" id="GO:0005737">
    <property type="term" value="C:cytoplasm"/>
    <property type="evidence" value="ECO:0007669"/>
    <property type="project" value="TreeGrafter"/>
</dbReference>
<dbReference type="Proteomes" id="UP000258309">
    <property type="component" value="Unassembled WGS sequence"/>
</dbReference>
<gene>
    <name evidence="7" type="ORF">B7463_g1645</name>
</gene>
<dbReference type="GO" id="GO:0033550">
    <property type="term" value="F:MAP kinase tyrosine phosphatase activity"/>
    <property type="evidence" value="ECO:0007669"/>
    <property type="project" value="TreeGrafter"/>
</dbReference>
<dbReference type="EC" id="3.1.3.48" evidence="2"/>
<keyword evidence="8" id="KW-1185">Reference proteome</keyword>
<feature type="non-terminal residue" evidence="7">
    <location>
        <position position="185"/>
    </location>
</feature>
<feature type="domain" description="Tyrosine-protein phosphatase" evidence="5">
    <location>
        <begin position="17"/>
        <end position="159"/>
    </location>
</feature>
<dbReference type="Gene3D" id="3.90.190.10">
    <property type="entry name" value="Protein tyrosine phosphatase superfamily"/>
    <property type="match status" value="1"/>
</dbReference>
<dbReference type="PANTHER" id="PTHR10159:SF519">
    <property type="entry name" value="DUAL SPECIFICITY PROTEIN PHOSPHATASE MPK3"/>
    <property type="match status" value="1"/>
</dbReference>
<dbReference type="GO" id="GO:0043409">
    <property type="term" value="P:negative regulation of MAPK cascade"/>
    <property type="evidence" value="ECO:0007669"/>
    <property type="project" value="TreeGrafter"/>
</dbReference>
<dbReference type="PROSITE" id="PS50056">
    <property type="entry name" value="TYR_PHOSPHATASE_2"/>
    <property type="match status" value="1"/>
</dbReference>
<dbReference type="InterPro" id="IPR020422">
    <property type="entry name" value="TYR_PHOSPHATASE_DUAL_dom"/>
</dbReference>